<evidence type="ECO:0000256" key="1">
    <source>
        <dbReference type="SAM" id="MobiDB-lite"/>
    </source>
</evidence>
<sequence>MVTDVILRQNGVVNDLTDEWEAALLRRWTVVQQAPVDWPHRQRAFEDMDAWVVHLAQVKGYLKWKLPHWDDLMHKFSTDPDQPFRTALQRPDRSAFSQLVMAEHFHRQCGHPLPIDWDCNVKCAAPHRAFTRTGLEHDPFDVPDVVPGLSPVGWRINQAHADSQTDLHLRAKQGQYAGVIAPIAGEPEHESLQGSLLQQHSPSLQQPASMAQADAQTQFPGPPTQWTTKSYYLKYCVHHQHGPPQRLARVLHYQTEYNTAA</sequence>
<evidence type="ECO:0000313" key="3">
    <source>
        <dbReference type="Proteomes" id="UP000664859"/>
    </source>
</evidence>
<feature type="region of interest" description="Disordered" evidence="1">
    <location>
        <begin position="189"/>
        <end position="222"/>
    </location>
</feature>
<feature type="compositionally biased region" description="Low complexity" evidence="1">
    <location>
        <begin position="192"/>
        <end position="206"/>
    </location>
</feature>
<dbReference type="EMBL" id="JAFCMP010000542">
    <property type="protein sequence ID" value="KAG5176001.1"/>
    <property type="molecule type" value="Genomic_DNA"/>
</dbReference>
<protein>
    <submittedName>
        <fullName evidence="2">Uncharacterized protein</fullName>
    </submittedName>
</protein>
<organism evidence="2 3">
    <name type="scientific">Tribonema minus</name>
    <dbReference type="NCBI Taxonomy" id="303371"/>
    <lineage>
        <taxon>Eukaryota</taxon>
        <taxon>Sar</taxon>
        <taxon>Stramenopiles</taxon>
        <taxon>Ochrophyta</taxon>
        <taxon>PX clade</taxon>
        <taxon>Xanthophyceae</taxon>
        <taxon>Tribonematales</taxon>
        <taxon>Tribonemataceae</taxon>
        <taxon>Tribonema</taxon>
    </lineage>
</organism>
<evidence type="ECO:0000313" key="2">
    <source>
        <dbReference type="EMBL" id="KAG5176001.1"/>
    </source>
</evidence>
<dbReference type="AlphaFoldDB" id="A0A835YJZ7"/>
<reference evidence="2" key="1">
    <citation type="submission" date="2021-02" db="EMBL/GenBank/DDBJ databases">
        <title>First Annotated Genome of the Yellow-green Alga Tribonema minus.</title>
        <authorList>
            <person name="Mahan K.M."/>
        </authorList>
    </citation>
    <scope>NUCLEOTIDE SEQUENCE</scope>
    <source>
        <strain evidence="2">UTEX B ZZ1240</strain>
    </source>
</reference>
<comment type="caution">
    <text evidence="2">The sequence shown here is derived from an EMBL/GenBank/DDBJ whole genome shotgun (WGS) entry which is preliminary data.</text>
</comment>
<dbReference type="Proteomes" id="UP000664859">
    <property type="component" value="Unassembled WGS sequence"/>
</dbReference>
<gene>
    <name evidence="2" type="ORF">JKP88DRAFT_249806</name>
</gene>
<accession>A0A835YJZ7</accession>
<proteinExistence type="predicted"/>
<keyword evidence="3" id="KW-1185">Reference proteome</keyword>
<name>A0A835YJZ7_9STRA</name>